<dbReference type="Gene3D" id="3.40.1410.10">
    <property type="entry name" value="Chorismate lyase-like"/>
    <property type="match status" value="1"/>
</dbReference>
<dbReference type="EMBL" id="UGNC01000005">
    <property type="protein sequence ID" value="STW46742.1"/>
    <property type="molecule type" value="Genomic_DNA"/>
</dbReference>
<dbReference type="Proteomes" id="UP000255167">
    <property type="component" value="Unassembled WGS sequence"/>
</dbReference>
<proteinExistence type="predicted"/>
<evidence type="ECO:0000313" key="1">
    <source>
        <dbReference type="EMBL" id="STW46742.1"/>
    </source>
</evidence>
<name>A0A378FNE7_KLEPN</name>
<dbReference type="InterPro" id="IPR028978">
    <property type="entry name" value="Chorismate_lyase_/UTRA_dom_sf"/>
</dbReference>
<dbReference type="AlphaFoldDB" id="A0A378FNE7"/>
<dbReference type="SUPFAM" id="SSF64288">
    <property type="entry name" value="Chorismate lyase-like"/>
    <property type="match status" value="1"/>
</dbReference>
<organism evidence="1 2">
    <name type="scientific">Klebsiella pneumoniae</name>
    <dbReference type="NCBI Taxonomy" id="573"/>
    <lineage>
        <taxon>Bacteria</taxon>
        <taxon>Pseudomonadati</taxon>
        <taxon>Pseudomonadota</taxon>
        <taxon>Gammaproteobacteria</taxon>
        <taxon>Enterobacterales</taxon>
        <taxon>Enterobacteriaceae</taxon>
        <taxon>Klebsiella/Raoultella group</taxon>
        <taxon>Klebsiella</taxon>
        <taxon>Klebsiella pneumoniae complex</taxon>
    </lineage>
</organism>
<sequence length="70" mass="8177">MLIDHYFADLRFWPVLQTFSHGSLHDLLRDRLDVELTRVRTKISAAARRQKRASCWKSQYGAAALRPHAQ</sequence>
<accession>A0A378FNE7</accession>
<gene>
    <name evidence="1" type="primary">phnF</name>
    <name evidence="1" type="ORF">NCTC9617_03270</name>
</gene>
<protein>
    <submittedName>
        <fullName evidence="1">GntR family transcriptional regulator</fullName>
    </submittedName>
</protein>
<evidence type="ECO:0000313" key="2">
    <source>
        <dbReference type="Proteomes" id="UP000255167"/>
    </source>
</evidence>
<reference evidence="1 2" key="1">
    <citation type="submission" date="2018-06" db="EMBL/GenBank/DDBJ databases">
        <authorList>
            <consortium name="Pathogen Informatics"/>
            <person name="Doyle S."/>
        </authorList>
    </citation>
    <scope>NUCLEOTIDE SEQUENCE [LARGE SCALE GENOMIC DNA]</scope>
    <source>
        <strain evidence="1 2">NCTC9617</strain>
    </source>
</reference>